<keyword evidence="2" id="KW-1185">Reference proteome</keyword>
<organism evidence="1 2">
    <name type="scientific">Polaribacter pacificus</name>
    <dbReference type="NCBI Taxonomy" id="1775173"/>
    <lineage>
        <taxon>Bacteria</taxon>
        <taxon>Pseudomonadati</taxon>
        <taxon>Bacteroidota</taxon>
        <taxon>Flavobacteriia</taxon>
        <taxon>Flavobacteriales</taxon>
        <taxon>Flavobacteriaceae</taxon>
    </lineage>
</organism>
<comment type="caution">
    <text evidence="1">The sequence shown here is derived from an EMBL/GenBank/DDBJ whole genome shotgun (WGS) entry which is preliminary data.</text>
</comment>
<proteinExistence type="predicted"/>
<evidence type="ECO:0000313" key="2">
    <source>
        <dbReference type="Proteomes" id="UP000633278"/>
    </source>
</evidence>
<dbReference type="EMBL" id="BMJW01000001">
    <property type="protein sequence ID" value="GGG95822.1"/>
    <property type="molecule type" value="Genomic_DNA"/>
</dbReference>
<protein>
    <submittedName>
        <fullName evidence="1">Uncharacterized protein</fullName>
    </submittedName>
</protein>
<reference evidence="1" key="1">
    <citation type="journal article" date="2014" name="Int. J. Syst. Evol. Microbiol.">
        <title>Complete genome sequence of Corynebacterium casei LMG S-19264T (=DSM 44701T), isolated from a smear-ripened cheese.</title>
        <authorList>
            <consortium name="US DOE Joint Genome Institute (JGI-PGF)"/>
            <person name="Walter F."/>
            <person name="Albersmeier A."/>
            <person name="Kalinowski J."/>
            <person name="Ruckert C."/>
        </authorList>
    </citation>
    <scope>NUCLEOTIDE SEQUENCE</scope>
    <source>
        <strain evidence="1">CGMCC 1.15763</strain>
    </source>
</reference>
<dbReference type="Proteomes" id="UP000633278">
    <property type="component" value="Unassembled WGS sequence"/>
</dbReference>
<accession>A0A917MF90</accession>
<reference evidence="1" key="2">
    <citation type="submission" date="2020-09" db="EMBL/GenBank/DDBJ databases">
        <authorList>
            <person name="Sun Q."/>
            <person name="Zhou Y."/>
        </authorList>
    </citation>
    <scope>NUCLEOTIDE SEQUENCE</scope>
    <source>
        <strain evidence="1">CGMCC 1.15763</strain>
    </source>
</reference>
<gene>
    <name evidence="1" type="ORF">GCM10011416_11870</name>
</gene>
<dbReference type="AlphaFoldDB" id="A0A917MF90"/>
<evidence type="ECO:0000313" key="1">
    <source>
        <dbReference type="EMBL" id="GGG95822.1"/>
    </source>
</evidence>
<sequence>MVSNQRALGQHKITLTGKVIHYNDKQSLPGVIVQTYSGTKYLNETSTNFESGSFTLSTEETFDKIVFTYLFFYPLIIENIKKIDSAQLNLGEIKLIEVPMPLTHFSSKKAERIEKKKEKLEVLKLKKGIIISDGKVMYRMKLKKRKGEYAFYIDYKDFKNK</sequence>
<name>A0A917MF90_9FLAO</name>